<dbReference type="AlphaFoldDB" id="A0A7C9LS09"/>
<evidence type="ECO:0000313" key="2">
    <source>
        <dbReference type="Proteomes" id="UP000482295"/>
    </source>
</evidence>
<organism evidence="1 2">
    <name type="scientific">Prevotella vespertina</name>
    <dbReference type="NCBI Taxonomy" id="2608404"/>
    <lineage>
        <taxon>Bacteria</taxon>
        <taxon>Pseudomonadati</taxon>
        <taxon>Bacteroidota</taxon>
        <taxon>Bacteroidia</taxon>
        <taxon>Bacteroidales</taxon>
        <taxon>Prevotellaceae</taxon>
        <taxon>Prevotella</taxon>
    </lineage>
</organism>
<proteinExistence type="predicted"/>
<comment type="caution">
    <text evidence="1">The sequence shown here is derived from an EMBL/GenBank/DDBJ whole genome shotgun (WGS) entry which is preliminary data.</text>
</comment>
<dbReference type="EMBL" id="VVIQ01000005">
    <property type="protein sequence ID" value="MUL27861.1"/>
    <property type="molecule type" value="Genomic_DNA"/>
</dbReference>
<gene>
    <name evidence="1" type="ORF">F0475_06010</name>
</gene>
<keyword evidence="2" id="KW-1185">Reference proteome</keyword>
<sequence length="103" mass="11798">MTDQKTITDSEYKSLNDIRLRKAQLLADLTKDSNKIADLWNQLMHKPKNNNTPTQRFSGLINTGAGVLDGLILGWKLYRKFGGMKTSRSSDKKKFGLFHKRNK</sequence>
<protein>
    <submittedName>
        <fullName evidence="1">Uncharacterized protein</fullName>
    </submittedName>
</protein>
<evidence type="ECO:0000313" key="1">
    <source>
        <dbReference type="EMBL" id="MUL27861.1"/>
    </source>
</evidence>
<reference evidence="1 2" key="1">
    <citation type="submission" date="2019-09" db="EMBL/GenBank/DDBJ databases">
        <title>Prevotella A2879 sp. nov., isolated from an abscess of a patient.</title>
        <authorList>
            <person name="Buhl M."/>
            <person name="Oberhettinger P."/>
        </authorList>
    </citation>
    <scope>NUCLEOTIDE SEQUENCE [LARGE SCALE GENOMIC DNA]</scope>
    <source>
        <strain evidence="1 2">A2879</strain>
    </source>
</reference>
<name>A0A7C9LS09_9BACT</name>
<dbReference type="Proteomes" id="UP000482295">
    <property type="component" value="Unassembled WGS sequence"/>
</dbReference>
<dbReference type="RefSeq" id="WP_155715892.1">
    <property type="nucleotide sequence ID" value="NZ_VVIQ01000005.1"/>
</dbReference>
<accession>A0A7C9LS09</accession>